<dbReference type="Ensembl" id="ENSABRT00000012642.1">
    <property type="protein sequence ID" value="ENSABRP00000008861.1"/>
    <property type="gene ID" value="ENSABRG00000006945.1"/>
</dbReference>
<dbReference type="GO" id="GO:0046983">
    <property type="term" value="F:protein dimerization activity"/>
    <property type="evidence" value="ECO:0007669"/>
    <property type="project" value="InterPro"/>
</dbReference>
<evidence type="ECO:0000256" key="6">
    <source>
        <dbReference type="ARBA" id="ARBA00023242"/>
    </source>
</evidence>
<keyword evidence="11" id="KW-1185">Reference proteome</keyword>
<dbReference type="InterPro" id="IPR001610">
    <property type="entry name" value="PAC"/>
</dbReference>
<evidence type="ECO:0000313" key="11">
    <source>
        <dbReference type="Proteomes" id="UP000694426"/>
    </source>
</evidence>
<proteinExistence type="predicted"/>
<evidence type="ECO:0000313" key="10">
    <source>
        <dbReference type="Ensembl" id="ENSABRP00000008861.1"/>
    </source>
</evidence>
<keyword evidence="3" id="KW-0805">Transcription regulation</keyword>
<dbReference type="InterPro" id="IPR050933">
    <property type="entry name" value="Circadian_TF"/>
</dbReference>
<dbReference type="CDD" id="cd18947">
    <property type="entry name" value="bHLH-PAS_ARNT"/>
    <property type="match status" value="1"/>
</dbReference>
<accession>A0A8B9BSD6</accession>
<dbReference type="Pfam" id="PF00989">
    <property type="entry name" value="PAS"/>
    <property type="match status" value="1"/>
</dbReference>
<feature type="region of interest" description="Disordered" evidence="7">
    <location>
        <begin position="687"/>
        <end position="745"/>
    </location>
</feature>
<name>A0A8B9BSD6_9AVES</name>
<dbReference type="FunFam" id="4.10.280.10:FF:000011">
    <property type="entry name" value="Aryl hydrocarbon receptor nuclear translocator 2"/>
    <property type="match status" value="1"/>
</dbReference>
<dbReference type="GeneTree" id="ENSGT00940000157585"/>
<dbReference type="InterPro" id="IPR036638">
    <property type="entry name" value="HLH_DNA-bd_sf"/>
</dbReference>
<gene>
    <name evidence="10" type="primary">ARNT</name>
</gene>
<dbReference type="SUPFAM" id="SSF55785">
    <property type="entry name" value="PYP-like sensor domain (PAS domain)"/>
    <property type="match status" value="2"/>
</dbReference>
<comment type="subcellular location">
    <subcellularLocation>
        <location evidence="1">Nucleus</location>
    </subcellularLocation>
</comment>
<dbReference type="PROSITE" id="PS50112">
    <property type="entry name" value="PAS"/>
    <property type="match status" value="2"/>
</dbReference>
<keyword evidence="2" id="KW-0677">Repeat</keyword>
<dbReference type="PANTHER" id="PTHR23042">
    <property type="entry name" value="CIRCADIAN PROTEIN CLOCK/ARNT/BMAL/PAS"/>
    <property type="match status" value="1"/>
</dbReference>
<keyword evidence="6" id="KW-0539">Nucleus</keyword>
<feature type="domain" description="PAS" evidence="8">
    <location>
        <begin position="120"/>
        <end position="194"/>
    </location>
</feature>
<evidence type="ECO:0000256" key="3">
    <source>
        <dbReference type="ARBA" id="ARBA00023015"/>
    </source>
</evidence>
<dbReference type="GO" id="GO:0003700">
    <property type="term" value="F:DNA-binding transcription factor activity"/>
    <property type="evidence" value="ECO:0007669"/>
    <property type="project" value="InterPro"/>
</dbReference>
<dbReference type="GO" id="GO:0003677">
    <property type="term" value="F:DNA binding"/>
    <property type="evidence" value="ECO:0007669"/>
    <property type="project" value="UniProtKB-KW"/>
</dbReference>
<dbReference type="InterPro" id="IPR000014">
    <property type="entry name" value="PAS"/>
</dbReference>
<dbReference type="PRINTS" id="PR00785">
    <property type="entry name" value="NCTRNSLOCATR"/>
</dbReference>
<keyword evidence="4" id="KW-0238">DNA-binding</keyword>
<feature type="domain" description="BHLH" evidence="9">
    <location>
        <begin position="48"/>
        <end position="101"/>
    </location>
</feature>
<reference evidence="10" key="2">
    <citation type="submission" date="2025-09" db="UniProtKB">
        <authorList>
            <consortium name="Ensembl"/>
        </authorList>
    </citation>
    <scope>IDENTIFICATION</scope>
</reference>
<evidence type="ECO:0000256" key="2">
    <source>
        <dbReference type="ARBA" id="ARBA00022737"/>
    </source>
</evidence>
<dbReference type="Gene3D" id="3.30.450.20">
    <property type="entry name" value="PAS domain"/>
    <property type="match status" value="2"/>
</dbReference>
<feature type="compositionally biased region" description="Polar residues" evidence="7">
    <location>
        <begin position="1"/>
        <end position="14"/>
    </location>
</feature>
<evidence type="ECO:0000259" key="9">
    <source>
        <dbReference type="PROSITE" id="PS50888"/>
    </source>
</evidence>
<dbReference type="AlphaFoldDB" id="A0A8B9BSD6"/>
<evidence type="ECO:0000259" key="8">
    <source>
        <dbReference type="PROSITE" id="PS50112"/>
    </source>
</evidence>
<dbReference type="InterPro" id="IPR013767">
    <property type="entry name" value="PAS_fold"/>
</dbReference>
<evidence type="ECO:0000256" key="5">
    <source>
        <dbReference type="ARBA" id="ARBA00023163"/>
    </source>
</evidence>
<dbReference type="Gene3D" id="4.10.280.10">
    <property type="entry name" value="Helix-loop-helix DNA-binding domain"/>
    <property type="match status" value="1"/>
</dbReference>
<keyword evidence="5" id="KW-0804">Transcription</keyword>
<dbReference type="InterPro" id="IPR035965">
    <property type="entry name" value="PAS-like_dom_sf"/>
</dbReference>
<reference evidence="10" key="1">
    <citation type="submission" date="2025-08" db="UniProtKB">
        <authorList>
            <consortium name="Ensembl"/>
        </authorList>
    </citation>
    <scope>IDENTIFICATION</scope>
</reference>
<dbReference type="GO" id="GO:0005634">
    <property type="term" value="C:nucleus"/>
    <property type="evidence" value="ECO:0007669"/>
    <property type="project" value="UniProtKB-SubCell"/>
</dbReference>
<evidence type="ECO:0000256" key="7">
    <source>
        <dbReference type="SAM" id="MobiDB-lite"/>
    </source>
</evidence>
<protein>
    <submittedName>
        <fullName evidence="10">Aryl hydrocarbon receptor nuclear translocator</fullName>
    </submittedName>
</protein>
<dbReference type="PROSITE" id="PS50888">
    <property type="entry name" value="BHLH"/>
    <property type="match status" value="1"/>
</dbReference>
<feature type="compositionally biased region" description="Polar residues" evidence="7">
    <location>
        <begin position="702"/>
        <end position="713"/>
    </location>
</feature>
<dbReference type="SMART" id="SM00086">
    <property type="entry name" value="PAC"/>
    <property type="match status" value="1"/>
</dbReference>
<dbReference type="SMART" id="SM00091">
    <property type="entry name" value="PAS"/>
    <property type="match status" value="2"/>
</dbReference>
<dbReference type="GO" id="GO:0005667">
    <property type="term" value="C:transcription regulator complex"/>
    <property type="evidence" value="ECO:0007669"/>
    <property type="project" value="InterPro"/>
</dbReference>
<dbReference type="GO" id="GO:0005737">
    <property type="term" value="C:cytoplasm"/>
    <property type="evidence" value="ECO:0007669"/>
    <property type="project" value="InterPro"/>
</dbReference>
<evidence type="ECO:0000256" key="1">
    <source>
        <dbReference type="ARBA" id="ARBA00004123"/>
    </source>
</evidence>
<dbReference type="NCBIfam" id="TIGR00229">
    <property type="entry name" value="sensory_box"/>
    <property type="match status" value="1"/>
</dbReference>
<dbReference type="InterPro" id="IPR011598">
    <property type="entry name" value="bHLH_dom"/>
</dbReference>
<organism evidence="10 11">
    <name type="scientific">Anser brachyrhynchus</name>
    <name type="common">Pink-footed goose</name>
    <dbReference type="NCBI Taxonomy" id="132585"/>
    <lineage>
        <taxon>Eukaryota</taxon>
        <taxon>Metazoa</taxon>
        <taxon>Chordata</taxon>
        <taxon>Craniata</taxon>
        <taxon>Vertebrata</taxon>
        <taxon>Euteleostomi</taxon>
        <taxon>Archelosauria</taxon>
        <taxon>Archosauria</taxon>
        <taxon>Dinosauria</taxon>
        <taxon>Saurischia</taxon>
        <taxon>Theropoda</taxon>
        <taxon>Coelurosauria</taxon>
        <taxon>Aves</taxon>
        <taxon>Neognathae</taxon>
        <taxon>Galloanserae</taxon>
        <taxon>Anseriformes</taxon>
        <taxon>Anatidae</taxon>
        <taxon>Anserinae</taxon>
        <taxon>Anser</taxon>
    </lineage>
</organism>
<dbReference type="InterPro" id="IPR001067">
    <property type="entry name" value="Nuc_translocat"/>
</dbReference>
<dbReference type="FunFam" id="3.30.450.20:FF:000028">
    <property type="entry name" value="Aryl hydrocarbon receptor nuclear translocator 1"/>
    <property type="match status" value="1"/>
</dbReference>
<dbReference type="Pfam" id="PF00010">
    <property type="entry name" value="HLH"/>
    <property type="match status" value="1"/>
</dbReference>
<sequence length="745" mass="82020">MASDVSSLNAAVSSGNPGPGAQAGGAIVQRANKRRPGNFVFLLFPPALFRENHSEIERRRRNKMTAYITELSDMVPTCSALARKPDKLTILRMAVSHMKSLRGTGNTSTDGTYKPSFLTDQELKHLILEAADGFLFIVSCETGRVVYVSDSVTPVLNQPQSEWFGSTLYDQVHPDDVGKLREQLSTSENALTGRILDLKTGTVKKEGQQSMRMCMGSRRSFICRMRCGNSSVDPVSVNRLRLSPLHWCANTAHRVWRQLSSCIDLAGIFGTPLSGVSLPDDDPDAGQGSKFCLVAIGRLQVTSSPNCTDMNNVCQPTEFISRHNTEGIFTFIDHRCVATVGYQPQELLGKDIVDFCHPEDQQLLRDSFQQVVKLKGQVLSVMFRFRSKNREWLWMRTSSFTFQNPYSDEIEYIICTNTNVKNSSQESRPALSNSMQRPQLGQSVSLPLEMGTAQLPSRQQQPPQQTELEVVPGRESLSGYDHSQVPVQPVTAAGPEHSKPLEKAESLFNQERDPRFSEIYSSINTDQNKAIPASTVPANQPIFPQGNTFTPSRPAENFRSSSMVPPVNIIQQQPSSAGRILAQISRHSNPAQVSGTNWAPGTRPPFTPQQVASQTVKTRPPSFSMGAFQGTPSSFSPMTAPGSTASPSGTAYPNLASRGTGFSEYTTEAAQTPTPFQTRATEGVGMWPQWQGQHHGPPSGEQHVQQPQPSQPEVFSDMLTMLGDQGPNYNNEEFPELNIFPSFSE</sequence>
<dbReference type="Proteomes" id="UP000694426">
    <property type="component" value="Unplaced"/>
</dbReference>
<feature type="region of interest" description="Disordered" evidence="7">
    <location>
        <begin position="1"/>
        <end position="24"/>
    </location>
</feature>
<dbReference type="SMART" id="SM00353">
    <property type="entry name" value="HLH"/>
    <property type="match status" value="1"/>
</dbReference>
<evidence type="ECO:0000256" key="4">
    <source>
        <dbReference type="ARBA" id="ARBA00023125"/>
    </source>
</evidence>
<dbReference type="CDD" id="cd00130">
    <property type="entry name" value="PAS"/>
    <property type="match status" value="2"/>
</dbReference>
<dbReference type="SUPFAM" id="SSF47459">
    <property type="entry name" value="HLH, helix-loop-helix DNA-binding domain"/>
    <property type="match status" value="1"/>
</dbReference>
<dbReference type="Pfam" id="PF14598">
    <property type="entry name" value="PAS_11"/>
    <property type="match status" value="1"/>
</dbReference>
<feature type="domain" description="PAS" evidence="8">
    <location>
        <begin position="324"/>
        <end position="375"/>
    </location>
</feature>